<dbReference type="RefSeq" id="WP_142607406.1">
    <property type="nucleotide sequence ID" value="NZ_VDGG01000019.1"/>
</dbReference>
<comment type="caution">
    <text evidence="6">The sequence shown here is derived from an EMBL/GenBank/DDBJ whole genome shotgun (WGS) entry which is preliminary data.</text>
</comment>
<keyword evidence="7" id="KW-1185">Reference proteome</keyword>
<dbReference type="PRINTS" id="PR00411">
    <property type="entry name" value="PNDRDTASEI"/>
</dbReference>
<dbReference type="SUPFAM" id="SSF51905">
    <property type="entry name" value="FAD/NAD(P)-binding domain"/>
    <property type="match status" value="1"/>
</dbReference>
<organism evidence="6 7">
    <name type="scientific">Psychrobacillus soli</name>
    <dbReference type="NCBI Taxonomy" id="1543965"/>
    <lineage>
        <taxon>Bacteria</taxon>
        <taxon>Bacillati</taxon>
        <taxon>Bacillota</taxon>
        <taxon>Bacilli</taxon>
        <taxon>Bacillales</taxon>
        <taxon>Bacillaceae</taxon>
        <taxon>Psychrobacillus</taxon>
    </lineage>
</organism>
<dbReference type="InterPro" id="IPR004792">
    <property type="entry name" value="BaiN-like"/>
</dbReference>
<dbReference type="NCBIfam" id="TIGR00275">
    <property type="entry name" value="aminoacetone oxidase family FAD-binding enzyme"/>
    <property type="match status" value="1"/>
</dbReference>
<dbReference type="PRINTS" id="PR00368">
    <property type="entry name" value="FADPNR"/>
</dbReference>
<evidence type="ECO:0000259" key="4">
    <source>
        <dbReference type="Pfam" id="PF03486"/>
    </source>
</evidence>
<dbReference type="PANTHER" id="PTHR42887:SF2">
    <property type="entry name" value="OS12G0638800 PROTEIN"/>
    <property type="match status" value="1"/>
</dbReference>
<dbReference type="InterPro" id="IPR036188">
    <property type="entry name" value="FAD/NAD-bd_sf"/>
</dbReference>
<sequence length="419" mass="45281">MYDVIVIGGGPSGLMAAAAAGAEKKKVLLIEKGSKLGKKLAISGGGRCNVTNRLPQEEIVKNIPGNGRFLFSPFSVFNNEDIIAFFENLGVALKEEDHGRMFPVSNKAMDVVNALLDELKRLNVEIKLNSPVAKLLMNDEKIIGVRLADGEEIVASSVVVAVGGKAVPQTGSTGDGYPWAEKAGHTVTDLYPTEVPLLSNEPFIKSKELQGLALRDVAVSVLKKNGKPIITHQMDMLFTHFGLSGPAILRCSQFVVKEQKKNGGQLVQIRIDSLPDQNEEQTFQSLLSAIKEDPKKAVKNVWKGIVPERWLLFLLQRASIQESEDGQNLAHDKIRDLAHQLKQFTVNVYGTQPLDKAFVTGGGVSIKEIEPKTMASKKKAGLYFCGEILDIHGYTGGYNITSALVTGKIAGMSAAGFSG</sequence>
<reference evidence="6 7" key="1">
    <citation type="submission" date="2019-05" db="EMBL/GenBank/DDBJ databases">
        <title>Psychrobacillus vulpis sp. nov., a new species isolated from feces of a red fox that inhabits in The Tablas de Daimiel Natural Park, Albacete, Spain.</title>
        <authorList>
            <person name="Rodriguez M."/>
            <person name="Reina J.C."/>
            <person name="Bejar V."/>
            <person name="Llamas I."/>
        </authorList>
    </citation>
    <scope>NUCLEOTIDE SEQUENCE [LARGE SCALE GENOMIC DNA]</scope>
    <source>
        <strain evidence="6 7">NHI-2</strain>
    </source>
</reference>
<feature type="domain" description="RsdA/BaiN/AoA(So)-like Rossmann fold-like" evidence="4">
    <location>
        <begin position="3"/>
        <end position="412"/>
    </location>
</feature>
<dbReference type="Gene3D" id="3.50.50.60">
    <property type="entry name" value="FAD/NAD(P)-binding domain"/>
    <property type="match status" value="1"/>
</dbReference>
<evidence type="ECO:0000256" key="2">
    <source>
        <dbReference type="ARBA" id="ARBA00022630"/>
    </source>
</evidence>
<dbReference type="Pfam" id="PF22780">
    <property type="entry name" value="HI0933_like_1st"/>
    <property type="match status" value="1"/>
</dbReference>
<name>A0A544TB15_9BACI</name>
<gene>
    <name evidence="6" type="ORF">FG383_10735</name>
</gene>
<dbReference type="InterPro" id="IPR023166">
    <property type="entry name" value="BaiN-like_dom_sf"/>
</dbReference>
<dbReference type="SUPFAM" id="SSF160996">
    <property type="entry name" value="HI0933 insert domain-like"/>
    <property type="match status" value="1"/>
</dbReference>
<dbReference type="OrthoDB" id="9773233at2"/>
<dbReference type="EMBL" id="VDGG01000019">
    <property type="protein sequence ID" value="TQR14650.1"/>
    <property type="molecule type" value="Genomic_DNA"/>
</dbReference>
<evidence type="ECO:0000256" key="1">
    <source>
        <dbReference type="ARBA" id="ARBA00001974"/>
    </source>
</evidence>
<dbReference type="Gene3D" id="1.10.8.260">
    <property type="entry name" value="HI0933 insert domain-like"/>
    <property type="match status" value="1"/>
</dbReference>
<dbReference type="InterPro" id="IPR055178">
    <property type="entry name" value="RsdA/BaiN/AoA(So)-like_dom"/>
</dbReference>
<dbReference type="InterPro" id="IPR057661">
    <property type="entry name" value="RsdA/BaiN/AoA(So)_Rossmann"/>
</dbReference>
<evidence type="ECO:0000259" key="5">
    <source>
        <dbReference type="Pfam" id="PF22780"/>
    </source>
</evidence>
<evidence type="ECO:0000313" key="6">
    <source>
        <dbReference type="EMBL" id="TQR14650.1"/>
    </source>
</evidence>
<feature type="domain" description="RsdA/BaiN/AoA(So)-like insert" evidence="5">
    <location>
        <begin position="191"/>
        <end position="359"/>
    </location>
</feature>
<proteinExistence type="predicted"/>
<comment type="cofactor">
    <cofactor evidence="1">
        <name>FAD</name>
        <dbReference type="ChEBI" id="CHEBI:57692"/>
    </cofactor>
</comment>
<keyword evidence="2" id="KW-0285">Flavoprotein</keyword>
<accession>A0A544TB15</accession>
<evidence type="ECO:0000313" key="7">
    <source>
        <dbReference type="Proteomes" id="UP000318937"/>
    </source>
</evidence>
<dbReference type="Pfam" id="PF03486">
    <property type="entry name" value="HI0933_like"/>
    <property type="match status" value="1"/>
</dbReference>
<evidence type="ECO:0000256" key="3">
    <source>
        <dbReference type="ARBA" id="ARBA00022827"/>
    </source>
</evidence>
<dbReference type="AlphaFoldDB" id="A0A544TB15"/>
<keyword evidence="3" id="KW-0274">FAD</keyword>
<dbReference type="Proteomes" id="UP000318937">
    <property type="component" value="Unassembled WGS sequence"/>
</dbReference>
<protein>
    <submittedName>
        <fullName evidence="6">NAD(P)/FAD-dependent oxidoreductase</fullName>
    </submittedName>
</protein>
<dbReference type="Gene3D" id="2.40.30.10">
    <property type="entry name" value="Translation factors"/>
    <property type="match status" value="1"/>
</dbReference>
<dbReference type="PANTHER" id="PTHR42887">
    <property type="entry name" value="OS12G0638800 PROTEIN"/>
    <property type="match status" value="1"/>
</dbReference>